<name>A0A0V1LEV6_9BILA</name>
<dbReference type="Proteomes" id="UP000054721">
    <property type="component" value="Unassembled WGS sequence"/>
</dbReference>
<dbReference type="EMBL" id="JYDW01000064">
    <property type="protein sequence ID" value="KRZ58045.1"/>
    <property type="molecule type" value="Genomic_DNA"/>
</dbReference>
<dbReference type="AlphaFoldDB" id="A0A0V1LEV6"/>
<protein>
    <submittedName>
        <fullName evidence="1">Uncharacterized protein</fullName>
    </submittedName>
</protein>
<evidence type="ECO:0000313" key="2">
    <source>
        <dbReference type="Proteomes" id="UP000054721"/>
    </source>
</evidence>
<comment type="caution">
    <text evidence="1">The sequence shown here is derived from an EMBL/GenBank/DDBJ whole genome shotgun (WGS) entry which is preliminary data.</text>
</comment>
<sequence length="107" mass="12007">MSKPFNAWRRLINNHCSSCNGVASTDLDVTTVIDLKDSTETCPVDEQLAYKLKKVVIKMKVLKKLNLSQPSVSNKGTLLPMSKQHYSSSNFINEYEAQCARAQRNVS</sequence>
<accession>A0A0V1LEV6</accession>
<proteinExistence type="predicted"/>
<keyword evidence="2" id="KW-1185">Reference proteome</keyword>
<gene>
    <name evidence="1" type="ORF">T02_14666</name>
</gene>
<organism evidence="1 2">
    <name type="scientific">Trichinella nativa</name>
    <dbReference type="NCBI Taxonomy" id="6335"/>
    <lineage>
        <taxon>Eukaryota</taxon>
        <taxon>Metazoa</taxon>
        <taxon>Ecdysozoa</taxon>
        <taxon>Nematoda</taxon>
        <taxon>Enoplea</taxon>
        <taxon>Dorylaimia</taxon>
        <taxon>Trichinellida</taxon>
        <taxon>Trichinellidae</taxon>
        <taxon>Trichinella</taxon>
    </lineage>
</organism>
<reference evidence="1 2" key="1">
    <citation type="submission" date="2015-05" db="EMBL/GenBank/DDBJ databases">
        <title>Evolution of Trichinella species and genotypes.</title>
        <authorList>
            <person name="Korhonen P.K."/>
            <person name="Edoardo P."/>
            <person name="Giuseppe L.R."/>
            <person name="Gasser R.B."/>
        </authorList>
    </citation>
    <scope>NUCLEOTIDE SEQUENCE [LARGE SCALE GENOMIC DNA]</scope>
    <source>
        <strain evidence="1">ISS10</strain>
    </source>
</reference>
<evidence type="ECO:0000313" key="1">
    <source>
        <dbReference type="EMBL" id="KRZ58045.1"/>
    </source>
</evidence>